<dbReference type="InterPro" id="IPR014030">
    <property type="entry name" value="Ketoacyl_synth_N"/>
</dbReference>
<dbReference type="RefSeq" id="WP_192374191.1">
    <property type="nucleotide sequence ID" value="NZ_CAJHIV010000001.1"/>
</dbReference>
<keyword evidence="3" id="KW-1185">Reference proteome</keyword>
<sequence length="249" mass="26060">MQYMSLLGFGVCAPDTEFRDSLPFPAFDINRETIPPLLRRRSSQAMQMAFSAAAAACEHARRSPATLPSIFASVAGEIKTTDQLCSELVKADGVMSPSAFHNSVQNTAAGYWSIAQQCTQPASALAAGTDTLAMALLEAWCQLACQGGELLLVCYDETWPAYLAPNRGNPAFACALVLAAGNVDSSVVQIGRPQAGEAIFSPAWIALTDGMPILAAIPLLAASSVGAGAQTIALTPNTPGWQVDVVGRK</sequence>
<accession>A0ABR9CYS7</accession>
<organism evidence="2 3">
    <name type="scientific">Methylomonas albis</name>
    <dbReference type="NCBI Taxonomy" id="1854563"/>
    <lineage>
        <taxon>Bacteria</taxon>
        <taxon>Pseudomonadati</taxon>
        <taxon>Pseudomonadota</taxon>
        <taxon>Gammaproteobacteria</taxon>
        <taxon>Methylococcales</taxon>
        <taxon>Methylococcaceae</taxon>
        <taxon>Methylomonas</taxon>
    </lineage>
</organism>
<reference evidence="2 3" key="1">
    <citation type="submission" date="2020-09" db="EMBL/GenBank/DDBJ databases">
        <title>Methylomonas albis sp. nov. and Methylomonas fluvii sp. nov.: Two cold-adapted methanotrophs from the River Elbe and an amended description of Methylovulum psychrotolerans strain Eb1.</title>
        <authorList>
            <person name="Bussmann I.K."/>
            <person name="Klings K.-W."/>
            <person name="Warnstedt J."/>
            <person name="Hoppert M."/>
            <person name="Saborowski A."/>
            <person name="Horn F."/>
            <person name="Liebner S."/>
        </authorList>
    </citation>
    <scope>NUCLEOTIDE SEQUENCE [LARGE SCALE GENOMIC DNA]</scope>
    <source>
        <strain evidence="2 3">EbA</strain>
    </source>
</reference>
<dbReference type="Gene3D" id="3.40.47.10">
    <property type="match status" value="1"/>
</dbReference>
<dbReference type="SUPFAM" id="SSF53901">
    <property type="entry name" value="Thiolase-like"/>
    <property type="match status" value="1"/>
</dbReference>
<name>A0ABR9CYS7_9GAMM</name>
<dbReference type="Pfam" id="PF13723">
    <property type="entry name" value="Ketoacyl-synt_2"/>
    <property type="match status" value="1"/>
</dbReference>
<dbReference type="InterPro" id="IPR016039">
    <property type="entry name" value="Thiolase-like"/>
</dbReference>
<gene>
    <name evidence="2" type="ORF">IE877_08150</name>
</gene>
<dbReference type="Proteomes" id="UP000652176">
    <property type="component" value="Unassembled WGS sequence"/>
</dbReference>
<evidence type="ECO:0000259" key="1">
    <source>
        <dbReference type="Pfam" id="PF13723"/>
    </source>
</evidence>
<proteinExistence type="predicted"/>
<protein>
    <submittedName>
        <fullName evidence="2">Beta-ketoacyl synthase chain length factor</fullName>
    </submittedName>
</protein>
<comment type="caution">
    <text evidence="2">The sequence shown here is derived from an EMBL/GenBank/DDBJ whole genome shotgun (WGS) entry which is preliminary data.</text>
</comment>
<evidence type="ECO:0000313" key="2">
    <source>
        <dbReference type="EMBL" id="MBD9355855.1"/>
    </source>
</evidence>
<evidence type="ECO:0000313" key="3">
    <source>
        <dbReference type="Proteomes" id="UP000652176"/>
    </source>
</evidence>
<feature type="domain" description="Beta-ketoacyl synthase-like N-terminal" evidence="1">
    <location>
        <begin position="29"/>
        <end position="183"/>
    </location>
</feature>
<dbReference type="EMBL" id="JACXSS010000001">
    <property type="protein sequence ID" value="MBD9355855.1"/>
    <property type="molecule type" value="Genomic_DNA"/>
</dbReference>